<organism evidence="1 2">
    <name type="scientific">Citrobacter koseri</name>
    <name type="common">Citrobacter diversus</name>
    <dbReference type="NCBI Taxonomy" id="545"/>
    <lineage>
        <taxon>Bacteria</taxon>
        <taxon>Pseudomonadati</taxon>
        <taxon>Pseudomonadota</taxon>
        <taxon>Gammaproteobacteria</taxon>
        <taxon>Enterobacterales</taxon>
        <taxon>Enterobacteriaceae</taxon>
        <taxon>Citrobacter</taxon>
    </lineage>
</organism>
<evidence type="ECO:0000313" key="2">
    <source>
        <dbReference type="Proteomes" id="UP000270272"/>
    </source>
</evidence>
<protein>
    <submittedName>
        <fullName evidence="1">Sodium/dicarboxylate symporter</fullName>
    </submittedName>
</protein>
<accession>A0A3S4I7F8</accession>
<dbReference type="Proteomes" id="UP000270272">
    <property type="component" value="Chromosome"/>
</dbReference>
<name>A0A3S4I7F8_CITKO</name>
<evidence type="ECO:0000313" key="1">
    <source>
        <dbReference type="EMBL" id="VEB85011.1"/>
    </source>
</evidence>
<gene>
    <name evidence="1" type="ORF">NCTC11075_00628</name>
</gene>
<proteinExistence type="predicted"/>
<dbReference type="EMBL" id="LR134204">
    <property type="protein sequence ID" value="VEB85011.1"/>
    <property type="molecule type" value="Genomic_DNA"/>
</dbReference>
<reference evidence="1 2" key="1">
    <citation type="submission" date="2018-12" db="EMBL/GenBank/DDBJ databases">
        <authorList>
            <consortium name="Pathogen Informatics"/>
        </authorList>
    </citation>
    <scope>NUCLEOTIDE SEQUENCE [LARGE SCALE GENOMIC DNA]</scope>
    <source>
        <strain evidence="1 2">NCTC11075</strain>
    </source>
</reference>
<dbReference type="AlphaFoldDB" id="A0A3S4I7F8"/>
<sequence length="52" mass="5693">MASANKLTLFIVIFMLAGILSGAVIHSYASQEAIAAWSDNITLLHRYFLTAH</sequence>